<keyword evidence="2" id="KW-0378">Hydrolase</keyword>
<evidence type="ECO:0000313" key="2">
    <source>
        <dbReference type="EMBL" id="OZI34011.1"/>
    </source>
</evidence>
<dbReference type="InterPro" id="IPR052358">
    <property type="entry name" value="Aro_Compnd_Degr_Hydrolases"/>
</dbReference>
<dbReference type="GO" id="GO:0016787">
    <property type="term" value="F:hydrolase activity"/>
    <property type="evidence" value="ECO:0007669"/>
    <property type="project" value="UniProtKB-KW"/>
</dbReference>
<keyword evidence="3" id="KW-1185">Reference proteome</keyword>
<dbReference type="InterPro" id="IPR032466">
    <property type="entry name" value="Metal_Hydrolase"/>
</dbReference>
<feature type="domain" description="Amidohydrolase-related" evidence="1">
    <location>
        <begin position="23"/>
        <end position="287"/>
    </location>
</feature>
<dbReference type="RefSeq" id="WP_094853017.1">
    <property type="nucleotide sequence ID" value="NZ_NEVM01000002.1"/>
</dbReference>
<name>A0A261SAB2_9BORD</name>
<dbReference type="PANTHER" id="PTHR35563">
    <property type="entry name" value="BARREL METAL-DEPENDENT HYDROLASE, PUTATIVE (AFU_ORTHOLOGUE AFUA_1G16240)-RELATED"/>
    <property type="match status" value="1"/>
</dbReference>
<dbReference type="Pfam" id="PF04909">
    <property type="entry name" value="Amidohydro_2"/>
    <property type="match status" value="1"/>
</dbReference>
<dbReference type="SUPFAM" id="SSF51556">
    <property type="entry name" value="Metallo-dependent hydrolases"/>
    <property type="match status" value="1"/>
</dbReference>
<dbReference type="OrthoDB" id="9787654at2"/>
<dbReference type="Proteomes" id="UP000216020">
    <property type="component" value="Unassembled WGS sequence"/>
</dbReference>
<evidence type="ECO:0000259" key="1">
    <source>
        <dbReference type="Pfam" id="PF04909"/>
    </source>
</evidence>
<dbReference type="EMBL" id="NEVM01000002">
    <property type="protein sequence ID" value="OZI34011.1"/>
    <property type="molecule type" value="Genomic_DNA"/>
</dbReference>
<sequence>MPDCLPPLDAPSRPRNALPPLTCDSHCHVFGPAAVFPYAAGRSYTPPDAPYEKLAALHRHLGVERAVIVQAACHGGDHSALLDALARSEGRYRGVGLLGADATDAQIEALHAGGVRAARFNFVAHLGKPPAPEVFDRIARQVAAFGWHLCLHVDGPALTALLPTLRRLPLPFVVDHMGRVRAADGLAQPAFQGLLELADVPQAWVKVSGVDRISQGRRPYPEGLPFVSALARAMPDRVLWGTDWPHPNVAGDMPDDGELVDLFFQAVPDADARRRILVDNPARLYGF</sequence>
<reference evidence="3" key="1">
    <citation type="submission" date="2017-05" db="EMBL/GenBank/DDBJ databases">
        <title>Complete and WGS of Bordetella genogroups.</title>
        <authorList>
            <person name="Spilker T."/>
            <person name="Lipuma J."/>
        </authorList>
    </citation>
    <scope>NUCLEOTIDE SEQUENCE [LARGE SCALE GENOMIC DNA]</scope>
    <source>
        <strain evidence="3">AU16122</strain>
    </source>
</reference>
<accession>A0A261SAB2</accession>
<dbReference type="Gene3D" id="3.20.20.140">
    <property type="entry name" value="Metal-dependent hydrolases"/>
    <property type="match status" value="1"/>
</dbReference>
<comment type="caution">
    <text evidence="2">The sequence shown here is derived from an EMBL/GenBank/DDBJ whole genome shotgun (WGS) entry which is preliminary data.</text>
</comment>
<proteinExistence type="predicted"/>
<evidence type="ECO:0000313" key="3">
    <source>
        <dbReference type="Proteomes" id="UP000216020"/>
    </source>
</evidence>
<gene>
    <name evidence="2" type="ORF">CAL29_10650</name>
</gene>
<dbReference type="PANTHER" id="PTHR35563:SF2">
    <property type="entry name" value="BARREL METAL-DEPENDENT HYDROLASE, PUTATIVE (AFU_ORTHOLOGUE AFUA_1G16240)-RELATED"/>
    <property type="match status" value="1"/>
</dbReference>
<dbReference type="InterPro" id="IPR006680">
    <property type="entry name" value="Amidohydro-rel"/>
</dbReference>
<organism evidence="2 3">
    <name type="scientific">Bordetella genomosp. 10</name>
    <dbReference type="NCBI Taxonomy" id="1416804"/>
    <lineage>
        <taxon>Bacteria</taxon>
        <taxon>Pseudomonadati</taxon>
        <taxon>Pseudomonadota</taxon>
        <taxon>Betaproteobacteria</taxon>
        <taxon>Burkholderiales</taxon>
        <taxon>Alcaligenaceae</taxon>
        <taxon>Bordetella</taxon>
    </lineage>
</organism>
<protein>
    <submittedName>
        <fullName evidence="2">Amidohydrolase</fullName>
    </submittedName>
</protein>
<dbReference type="AlphaFoldDB" id="A0A261SAB2"/>